<proteinExistence type="predicted"/>
<dbReference type="Proteomes" id="UP000605986">
    <property type="component" value="Unassembled WGS sequence"/>
</dbReference>
<gene>
    <name evidence="2" type="ORF">F53441_773</name>
</gene>
<feature type="compositionally biased region" description="Low complexity" evidence="1">
    <location>
        <begin position="54"/>
        <end position="66"/>
    </location>
</feature>
<protein>
    <recommendedName>
        <fullName evidence="4">Amine oxidase</fullName>
    </recommendedName>
</protein>
<evidence type="ECO:0000313" key="3">
    <source>
        <dbReference type="Proteomes" id="UP000605986"/>
    </source>
</evidence>
<accession>A0A8H4KX29</accession>
<organism evidence="2 3">
    <name type="scientific">Fusarium austroafricanum</name>
    <dbReference type="NCBI Taxonomy" id="2364996"/>
    <lineage>
        <taxon>Eukaryota</taxon>
        <taxon>Fungi</taxon>
        <taxon>Dikarya</taxon>
        <taxon>Ascomycota</taxon>
        <taxon>Pezizomycotina</taxon>
        <taxon>Sordariomycetes</taxon>
        <taxon>Hypocreomycetidae</taxon>
        <taxon>Hypocreales</taxon>
        <taxon>Nectriaceae</taxon>
        <taxon>Fusarium</taxon>
        <taxon>Fusarium concolor species complex</taxon>
    </lineage>
</organism>
<evidence type="ECO:0008006" key="4">
    <source>
        <dbReference type="Google" id="ProtNLM"/>
    </source>
</evidence>
<dbReference type="AlphaFoldDB" id="A0A8H4KX29"/>
<dbReference type="OrthoDB" id="2522565at2759"/>
<evidence type="ECO:0000256" key="1">
    <source>
        <dbReference type="SAM" id="MobiDB-lite"/>
    </source>
</evidence>
<dbReference type="EMBL" id="JAADJG010000031">
    <property type="protein sequence ID" value="KAF4457209.1"/>
    <property type="molecule type" value="Genomic_DNA"/>
</dbReference>
<sequence length="525" mass="60074">MRSTNPLFRGLLTFVAISSVCLVVLTAFRIKFSDGLALTPIRERPIFYDQGTRPKSQSPKSSAPPAKHGDQQNTVQDDYYDLFLNRDNEGSSKEHQDYRLLTSLRNNMGFRNLIDAKATGYQIMNPTILELPREANSSHEFLIIARTKHTKVNIDNKTYSKARQVAFFANLTYNKLGRPLLKAGKWSKLLLEDFGDFSDPKHHCKNQPAMDKYIGPEDMKLFWTRTGEPLLIFTHQVDDETICQGQFIIDVRAALPELEQALGPDYTQRLPPIRFDGPTGLFRDPTPGIETHPKFQREKNWALAQSPFDPKMDLLLMVEPGQLYRYKSRDENVELIVSPKDQRTAIEEPYPPTAKPGKTWHGKTMTCINDAWIDDGHVHQSTPMLSLTLCNRGACEPDEQNTIMMGMVQHRLDPPFAPFSWYDRRIAVYEATAPYRMISVSKKFTYHGEADGTYSWTGSMSYYTNQTEFPPTNHGFLDDEIWLGFGIKDSAAGWMDIRARDLIADHYMCQGASAEYRYYRQGIHA</sequence>
<name>A0A8H4KX29_9HYPO</name>
<reference evidence="2" key="1">
    <citation type="submission" date="2020-01" db="EMBL/GenBank/DDBJ databases">
        <title>Identification and distribution of gene clusters putatively required for synthesis of sphingolipid metabolism inhibitors in phylogenetically diverse species of the filamentous fungus Fusarium.</title>
        <authorList>
            <person name="Kim H.-S."/>
            <person name="Busman M."/>
            <person name="Brown D.W."/>
            <person name="Divon H."/>
            <person name="Uhlig S."/>
            <person name="Proctor R.H."/>
        </authorList>
    </citation>
    <scope>NUCLEOTIDE SEQUENCE</scope>
    <source>
        <strain evidence="2">NRRL 53441</strain>
    </source>
</reference>
<comment type="caution">
    <text evidence="2">The sequence shown here is derived from an EMBL/GenBank/DDBJ whole genome shotgun (WGS) entry which is preliminary data.</text>
</comment>
<keyword evidence="3" id="KW-1185">Reference proteome</keyword>
<feature type="region of interest" description="Disordered" evidence="1">
    <location>
        <begin position="48"/>
        <end position="73"/>
    </location>
</feature>
<evidence type="ECO:0000313" key="2">
    <source>
        <dbReference type="EMBL" id="KAF4457209.1"/>
    </source>
</evidence>